<dbReference type="PIRSF" id="PIRSF008546">
    <property type="entry name" value="UCP008546"/>
    <property type="match status" value="1"/>
</dbReference>
<dbReference type="InterPro" id="IPR014937">
    <property type="entry name" value="DUF1810"/>
</dbReference>
<dbReference type="RefSeq" id="WP_273633388.1">
    <property type="nucleotide sequence ID" value="NZ_CP117167.1"/>
</dbReference>
<evidence type="ECO:0000313" key="2">
    <source>
        <dbReference type="Proteomes" id="UP001216139"/>
    </source>
</evidence>
<dbReference type="Pfam" id="PF08837">
    <property type="entry name" value="DUF1810"/>
    <property type="match status" value="1"/>
</dbReference>
<sequence length="139" mass="15757">MNNNYNLKRFLDAQARDYHIALTEIKTGQKRSHWMWYIFPQVAGLGFSEMAKHFAIKDLPEAKAYLEHPLLGQRIVEISNVLVNLPGNNATTIMGTPDDLKLFSSMTLFGLVPGADHVFSKVLKKYFDGDRDCATLQLL</sequence>
<dbReference type="EMBL" id="CP117167">
    <property type="protein sequence ID" value="WCT14895.1"/>
    <property type="molecule type" value="Genomic_DNA"/>
</dbReference>
<dbReference type="Proteomes" id="UP001216139">
    <property type="component" value="Chromosome"/>
</dbReference>
<keyword evidence="2" id="KW-1185">Reference proteome</keyword>
<dbReference type="SUPFAM" id="SSF140736">
    <property type="entry name" value="Rv1873-like"/>
    <property type="match status" value="1"/>
</dbReference>
<dbReference type="Gene3D" id="1.25.40.380">
    <property type="entry name" value="Protein of unknown function DUF1810"/>
    <property type="match status" value="1"/>
</dbReference>
<organism evidence="1 2">
    <name type="scientific">Mucilaginibacter jinjuensis</name>
    <dbReference type="NCBI Taxonomy" id="1176721"/>
    <lineage>
        <taxon>Bacteria</taxon>
        <taxon>Pseudomonadati</taxon>
        <taxon>Bacteroidota</taxon>
        <taxon>Sphingobacteriia</taxon>
        <taxon>Sphingobacteriales</taxon>
        <taxon>Sphingobacteriaceae</taxon>
        <taxon>Mucilaginibacter</taxon>
    </lineage>
</organism>
<dbReference type="InterPro" id="IPR036287">
    <property type="entry name" value="Rv1873-like_sf"/>
</dbReference>
<protein>
    <submittedName>
        <fullName evidence="1">DUF1810 domain-containing protein</fullName>
    </submittedName>
</protein>
<proteinExistence type="predicted"/>
<name>A0ABY7TEE3_9SPHI</name>
<gene>
    <name evidence="1" type="ORF">PQO05_13210</name>
</gene>
<accession>A0ABY7TEE3</accession>
<evidence type="ECO:0000313" key="1">
    <source>
        <dbReference type="EMBL" id="WCT14895.1"/>
    </source>
</evidence>
<reference evidence="1 2" key="1">
    <citation type="submission" date="2023-02" db="EMBL/GenBank/DDBJ databases">
        <title>Genome sequence of Mucilaginibacter jinjuensis strain KACC 16571.</title>
        <authorList>
            <person name="Kim S."/>
            <person name="Heo J."/>
            <person name="Kwon S.-W."/>
        </authorList>
    </citation>
    <scope>NUCLEOTIDE SEQUENCE [LARGE SCALE GENOMIC DNA]</scope>
    <source>
        <strain evidence="1 2">KACC 16571</strain>
    </source>
</reference>